<proteinExistence type="predicted"/>
<dbReference type="AlphaFoldDB" id="A0A7J3X5B4"/>
<dbReference type="Gene3D" id="3.90.1200.10">
    <property type="match status" value="1"/>
</dbReference>
<organism evidence="1">
    <name type="scientific">Thermofilum pendens</name>
    <dbReference type="NCBI Taxonomy" id="2269"/>
    <lineage>
        <taxon>Archaea</taxon>
        <taxon>Thermoproteota</taxon>
        <taxon>Thermoprotei</taxon>
        <taxon>Thermofilales</taxon>
        <taxon>Thermofilaceae</taxon>
        <taxon>Thermofilum</taxon>
    </lineage>
</organism>
<dbReference type="SUPFAM" id="SSF56112">
    <property type="entry name" value="Protein kinase-like (PK-like)"/>
    <property type="match status" value="1"/>
</dbReference>
<protein>
    <recommendedName>
        <fullName evidence="2">Aminoglycoside phosphotransferase domain-containing protein</fullName>
    </recommendedName>
</protein>
<name>A0A7J3X5B4_THEPE</name>
<accession>A0A7J3X5B4</accession>
<comment type="caution">
    <text evidence="1">The sequence shown here is derived from an EMBL/GenBank/DDBJ whole genome shotgun (WGS) entry which is preliminary data.</text>
</comment>
<sequence>MCAEVEFKAKRWLRGGDYRGSAVVTSTCEHTFVAVFTLGEEKFAVPLAEDPACPQGREACVDRREVCEAEFSELFVEELLSGRCPGLELEVFSELQGSAEFLQVLGEEATNPHALFKLGNDRVVVKGYRLLRDWNPEPSFLKYLSGKGVSPRLHTAYRLGDRPLGVIVEFVEGVDPGSIVYSDALAYMRGEESGSAREVLSLTSRKLAEFHRLMLDCRESWCSPSTVAETDVERWLDRMRFYLSNLRLEPGVSAHLRELVERSREKLESYVGSLKLRIHQDFHFSQTLLSRSGDLVIVDFEGEPARPSWCASELEPGLRDLATLLRAISYISFFALREATGWRLEEAKAALLRGEGPVQRIVEWGWEAVEIIAESYLRSTPKSVCPLVSLDDALELLFPWFLERALYEAYYEGGYRPHLVQVAVSTLLAGIPPTKR</sequence>
<dbReference type="EMBL" id="DRZM01000048">
    <property type="protein sequence ID" value="HHP04393.1"/>
    <property type="molecule type" value="Genomic_DNA"/>
</dbReference>
<dbReference type="InterPro" id="IPR011009">
    <property type="entry name" value="Kinase-like_dom_sf"/>
</dbReference>
<reference evidence="1" key="1">
    <citation type="journal article" date="2020" name="mSystems">
        <title>Genome- and Community-Level Interaction Insights into Carbon Utilization and Element Cycling Functions of Hydrothermarchaeota in Hydrothermal Sediment.</title>
        <authorList>
            <person name="Zhou Z."/>
            <person name="Liu Y."/>
            <person name="Xu W."/>
            <person name="Pan J."/>
            <person name="Luo Z.H."/>
            <person name="Li M."/>
        </authorList>
    </citation>
    <scope>NUCLEOTIDE SEQUENCE [LARGE SCALE GENOMIC DNA]</scope>
    <source>
        <strain evidence="1">SpSt-1125</strain>
    </source>
</reference>
<evidence type="ECO:0000313" key="1">
    <source>
        <dbReference type="EMBL" id="HHP04393.1"/>
    </source>
</evidence>
<evidence type="ECO:0008006" key="2">
    <source>
        <dbReference type="Google" id="ProtNLM"/>
    </source>
</evidence>
<gene>
    <name evidence="1" type="ORF">ENM88_01410</name>
</gene>